<comment type="caution">
    <text evidence="12">The sequence shown here is derived from an EMBL/GenBank/DDBJ whole genome shotgun (WGS) entry which is preliminary data.</text>
</comment>
<gene>
    <name evidence="12" type="ORF">DES51_101367</name>
    <name evidence="11" type="ORF">MQE39_03880</name>
</gene>
<evidence type="ECO:0000313" key="12">
    <source>
        <dbReference type="EMBL" id="PXX81746.1"/>
    </source>
</evidence>
<dbReference type="PANTHER" id="PTHR43400">
    <property type="entry name" value="FUMARATE REDUCTASE"/>
    <property type="match status" value="1"/>
</dbReference>
<dbReference type="GO" id="GO:0010181">
    <property type="term" value="F:FMN binding"/>
    <property type="evidence" value="ECO:0007669"/>
    <property type="project" value="InterPro"/>
</dbReference>
<proteinExistence type="predicted"/>
<comment type="catalytic activity">
    <reaction evidence="8">
        <text>dihydrourocanate + A = urocanate + AH2</text>
        <dbReference type="Rhea" id="RHEA:36059"/>
        <dbReference type="ChEBI" id="CHEBI:13193"/>
        <dbReference type="ChEBI" id="CHEBI:17499"/>
        <dbReference type="ChEBI" id="CHEBI:27247"/>
        <dbReference type="ChEBI" id="CHEBI:72991"/>
        <dbReference type="EC" id="1.3.99.33"/>
    </reaction>
</comment>
<reference evidence="12 13" key="1">
    <citation type="submission" date="2018-05" db="EMBL/GenBank/DDBJ databases">
        <title>Genomic Encyclopedia of Type Strains, Phase IV (KMG-IV): sequencing the most valuable type-strain genomes for metagenomic binning, comparative biology and taxonomic classification.</title>
        <authorList>
            <person name="Goeker M."/>
        </authorList>
    </citation>
    <scope>NUCLEOTIDE SEQUENCE [LARGE SCALE GENOMIC DNA]</scope>
    <source>
        <strain evidence="12 13">JC118</strain>
    </source>
</reference>
<dbReference type="SUPFAM" id="SSF56425">
    <property type="entry name" value="Succinate dehydrogenase/fumarate reductase flavoprotein, catalytic domain"/>
    <property type="match status" value="1"/>
</dbReference>
<evidence type="ECO:0000256" key="8">
    <source>
        <dbReference type="ARBA" id="ARBA00049922"/>
    </source>
</evidence>
<dbReference type="EMBL" id="QJKH01000001">
    <property type="protein sequence ID" value="PXX81746.1"/>
    <property type="molecule type" value="Genomic_DNA"/>
</dbReference>
<dbReference type="SUPFAM" id="SSF51905">
    <property type="entry name" value="FAD/NAD(P)-binding domain"/>
    <property type="match status" value="1"/>
</dbReference>
<feature type="domain" description="FMN-binding" evidence="10">
    <location>
        <begin position="567"/>
        <end position="640"/>
    </location>
</feature>
<dbReference type="PANTHER" id="PTHR43400:SF10">
    <property type="entry name" value="3-OXOSTEROID 1-DEHYDROGENASE"/>
    <property type="match status" value="1"/>
</dbReference>
<dbReference type="InterPro" id="IPR036188">
    <property type="entry name" value="FAD/NAD-bd_sf"/>
</dbReference>
<evidence type="ECO:0000259" key="10">
    <source>
        <dbReference type="SMART" id="SM00900"/>
    </source>
</evidence>
<dbReference type="InterPro" id="IPR003953">
    <property type="entry name" value="FAD-dep_OxRdtase_2_FAD-bd"/>
</dbReference>
<organism evidence="12 13">
    <name type="scientific">Dielma fastidiosa</name>
    <dbReference type="NCBI Taxonomy" id="1034346"/>
    <lineage>
        <taxon>Bacteria</taxon>
        <taxon>Bacillati</taxon>
        <taxon>Bacillota</taxon>
        <taxon>Erysipelotrichia</taxon>
        <taxon>Erysipelotrichales</taxon>
        <taxon>Erysipelotrichaceae</taxon>
        <taxon>Dielma</taxon>
    </lineage>
</organism>
<dbReference type="InterPro" id="IPR050315">
    <property type="entry name" value="FAD-oxidoreductase_2"/>
</dbReference>
<feature type="chain" id="PRO_5016234186" description="Urocanate reductase" evidence="9">
    <location>
        <begin position="27"/>
        <end position="640"/>
    </location>
</feature>
<dbReference type="PROSITE" id="PS51257">
    <property type="entry name" value="PROKAR_LIPOPROTEIN"/>
    <property type="match status" value="1"/>
</dbReference>
<dbReference type="GO" id="GO:0033765">
    <property type="term" value="F:steroid dehydrogenase activity, acting on the CH-CH group of donors"/>
    <property type="evidence" value="ECO:0007669"/>
    <property type="project" value="UniProtKB-ARBA"/>
</dbReference>
<evidence type="ECO:0000256" key="3">
    <source>
        <dbReference type="ARBA" id="ARBA00013137"/>
    </source>
</evidence>
<dbReference type="EMBL" id="JALDAW010000011">
    <property type="protein sequence ID" value="MDY5167258.1"/>
    <property type="molecule type" value="Genomic_DNA"/>
</dbReference>
<dbReference type="Proteomes" id="UP000247612">
    <property type="component" value="Unassembled WGS sequence"/>
</dbReference>
<dbReference type="EC" id="1.3.99.33" evidence="3"/>
<dbReference type="AlphaFoldDB" id="A0A318L1C8"/>
<accession>A0A318L1C8</accession>
<dbReference type="Gene3D" id="3.50.50.60">
    <property type="entry name" value="FAD/NAD(P)-binding domain"/>
    <property type="match status" value="1"/>
</dbReference>
<keyword evidence="7" id="KW-0560">Oxidoreductase</keyword>
<dbReference type="RefSeq" id="WP_022936663.1">
    <property type="nucleotide sequence ID" value="NZ_BAABZA010000001.1"/>
</dbReference>
<dbReference type="GO" id="GO:0008202">
    <property type="term" value="P:steroid metabolic process"/>
    <property type="evidence" value="ECO:0007669"/>
    <property type="project" value="UniProtKB-ARBA"/>
</dbReference>
<evidence type="ECO:0000256" key="9">
    <source>
        <dbReference type="SAM" id="SignalP"/>
    </source>
</evidence>
<protein>
    <recommendedName>
        <fullName evidence="4">Urocanate reductase</fullName>
        <ecNumber evidence="3">1.3.99.33</ecNumber>
    </recommendedName>
</protein>
<keyword evidence="9" id="KW-0732">Signal</keyword>
<evidence type="ECO:0000256" key="5">
    <source>
        <dbReference type="ARBA" id="ARBA00022630"/>
    </source>
</evidence>
<comment type="cofactor">
    <cofactor evidence="2">
        <name>FAD</name>
        <dbReference type="ChEBI" id="CHEBI:57692"/>
    </cofactor>
</comment>
<comment type="cofactor">
    <cofactor evidence="1">
        <name>FMN</name>
        <dbReference type="ChEBI" id="CHEBI:58210"/>
    </cofactor>
</comment>
<evidence type="ECO:0000256" key="2">
    <source>
        <dbReference type="ARBA" id="ARBA00001974"/>
    </source>
</evidence>
<dbReference type="InterPro" id="IPR027477">
    <property type="entry name" value="Succ_DH/fumarate_Rdtase_cat_sf"/>
</dbReference>
<reference evidence="11" key="2">
    <citation type="submission" date="2022-03" db="EMBL/GenBank/DDBJ databases">
        <title>First case of bacteraemia caused by Dielma fastidiosa in a patient hospitalised with diverticulitis.</title>
        <authorList>
            <person name="Forman-Ankjaer B."/>
            <person name="Hvid-Jensen F."/>
            <person name="Kobel C.M."/>
            <person name="Greve T."/>
        </authorList>
    </citation>
    <scope>NUCLEOTIDE SEQUENCE</scope>
    <source>
        <strain evidence="11">AUH_DF_2021</strain>
    </source>
</reference>
<evidence type="ECO:0000256" key="4">
    <source>
        <dbReference type="ARBA" id="ARBA00015872"/>
    </source>
</evidence>
<evidence type="ECO:0000256" key="1">
    <source>
        <dbReference type="ARBA" id="ARBA00001917"/>
    </source>
</evidence>
<evidence type="ECO:0000313" key="13">
    <source>
        <dbReference type="Proteomes" id="UP000247612"/>
    </source>
</evidence>
<name>A0A318L1C8_9FIRM</name>
<sequence>MNIGRRLTGLVVSMFMLLTAFGCSTATEPKTEEKWDREVDFLIVGYGLAGEAAALEASDIAPDASILVLEKMPETLAGGNSIASGQTFIVPSESGVEGFKEYIRNCNEPNPIPEEYLDFLATEFADQIKWVQGTVNAAGYEVGYVGGGPLRWGSLVVEFAEFPGAGFEGTSAHIRKEGSGAFENGGVWKGFNAAVEMRDNIEVAYSTPAIDLIQDPQTKAILGVIAQDPEGNLIRIKANKGVLLACGGFENNLEMQRNYHGMDTVYTAGTPGNTGDGIRMLMKVGAKMWHMNNQTQSGGFWLGIKVPEYESTFMRNMTFKSGAWIEIDSDTQRFYNESKDYHRQHMKYVEYGRYVDLPHERALPVHLIFDDKLASSESVASQWLSWPITTEGYVWSKNNEDEIAKGWIIKADTIEELAEKIGRDPVELKAAIDRYNAMVDAGADSDFNRDPATMEKIDQAPYYAVELTPTLVATTGGAQRNTHSQVLDWDGNPIPNLYEAGELGSYVSNLYQNGVFLSEAIASGRAAAQHAFDGKSTVTSVVEAGSNEEKPADPKLEDGKYDAIYKGQHGDIKIEVTISDGKITNVEAVEGKEFLFMDDTQLSDYIQAIIDADSSEVDTISGATLDCQGISAAVKEAVKK</sequence>
<feature type="signal peptide" evidence="9">
    <location>
        <begin position="1"/>
        <end position="26"/>
    </location>
</feature>
<keyword evidence="5" id="KW-0285">Flavoprotein</keyword>
<dbReference type="Pfam" id="PF04205">
    <property type="entry name" value="FMN_bind"/>
    <property type="match status" value="1"/>
</dbReference>
<dbReference type="Proteomes" id="UP001276902">
    <property type="component" value="Unassembled WGS sequence"/>
</dbReference>
<dbReference type="Gene3D" id="3.90.700.10">
    <property type="entry name" value="Succinate dehydrogenase/fumarate reductase flavoprotein, catalytic domain"/>
    <property type="match status" value="1"/>
</dbReference>
<dbReference type="STRING" id="1034346.GCA_000313565_00362"/>
<dbReference type="InterPro" id="IPR007329">
    <property type="entry name" value="FMN-bd"/>
</dbReference>
<dbReference type="SMART" id="SM00900">
    <property type="entry name" value="FMN_bind"/>
    <property type="match status" value="1"/>
</dbReference>
<keyword evidence="13" id="KW-1185">Reference proteome</keyword>
<dbReference type="GO" id="GO:0016020">
    <property type="term" value="C:membrane"/>
    <property type="evidence" value="ECO:0007669"/>
    <property type="project" value="InterPro"/>
</dbReference>
<evidence type="ECO:0000313" key="11">
    <source>
        <dbReference type="EMBL" id="MDY5167258.1"/>
    </source>
</evidence>
<keyword evidence="6" id="KW-0274">FAD</keyword>
<evidence type="ECO:0000256" key="6">
    <source>
        <dbReference type="ARBA" id="ARBA00022827"/>
    </source>
</evidence>
<dbReference type="Pfam" id="PF00890">
    <property type="entry name" value="FAD_binding_2"/>
    <property type="match status" value="1"/>
</dbReference>
<evidence type="ECO:0000256" key="7">
    <source>
        <dbReference type="ARBA" id="ARBA00023002"/>
    </source>
</evidence>
<dbReference type="Gene3D" id="3.90.1010.20">
    <property type="match status" value="1"/>
</dbReference>